<dbReference type="EMBL" id="QXFV01000375">
    <property type="protein sequence ID" value="KAE9039461.1"/>
    <property type="molecule type" value="Genomic_DNA"/>
</dbReference>
<evidence type="ECO:0000313" key="5">
    <source>
        <dbReference type="Proteomes" id="UP000429607"/>
    </source>
</evidence>
<dbReference type="Proteomes" id="UP000434957">
    <property type="component" value="Unassembled WGS sequence"/>
</dbReference>
<evidence type="ECO:0000313" key="3">
    <source>
        <dbReference type="EMBL" id="KAE9039461.1"/>
    </source>
</evidence>
<evidence type="ECO:0000313" key="2">
    <source>
        <dbReference type="EMBL" id="KAE9037184.1"/>
    </source>
</evidence>
<evidence type="ECO:0000313" key="7">
    <source>
        <dbReference type="Proteomes" id="UP000435112"/>
    </source>
</evidence>
<feature type="chain" id="PRO_5036380195" description="Pectate lyase" evidence="1">
    <location>
        <begin position="19"/>
        <end position="56"/>
    </location>
</feature>
<comment type="caution">
    <text evidence="2">The sequence shown here is derived from an EMBL/GenBank/DDBJ whole genome shotgun (WGS) entry which is preliminary data.</text>
</comment>
<name>A0A6A3MZF8_9STRA</name>
<dbReference type="EMBL" id="QXFU01000306">
    <property type="protein sequence ID" value="KAE9037184.1"/>
    <property type="molecule type" value="Genomic_DNA"/>
</dbReference>
<accession>A0A6A3MZF8</accession>
<sequence length="56" mass="5965">MRPSKFLVVCFSWGACSAQNAPESRVFRSGDRGGCHINSMYQSSCSLALTMSASSG</sequence>
<evidence type="ECO:0008006" key="8">
    <source>
        <dbReference type="Google" id="ProtNLM"/>
    </source>
</evidence>
<evidence type="ECO:0000256" key="1">
    <source>
        <dbReference type="SAM" id="SignalP"/>
    </source>
</evidence>
<evidence type="ECO:0000313" key="4">
    <source>
        <dbReference type="EMBL" id="KAE9345278.1"/>
    </source>
</evidence>
<evidence type="ECO:0000313" key="6">
    <source>
        <dbReference type="Proteomes" id="UP000434957"/>
    </source>
</evidence>
<dbReference type="Proteomes" id="UP000435112">
    <property type="component" value="Unassembled WGS sequence"/>
</dbReference>
<gene>
    <name evidence="3" type="ORF">PR001_g7490</name>
    <name evidence="2" type="ORF">PR002_g6710</name>
    <name evidence="4" type="ORF">PR003_g8032</name>
</gene>
<keyword evidence="6" id="KW-1185">Reference proteome</keyword>
<organism evidence="2 7">
    <name type="scientific">Phytophthora rubi</name>
    <dbReference type="NCBI Taxonomy" id="129364"/>
    <lineage>
        <taxon>Eukaryota</taxon>
        <taxon>Sar</taxon>
        <taxon>Stramenopiles</taxon>
        <taxon>Oomycota</taxon>
        <taxon>Peronosporomycetes</taxon>
        <taxon>Peronosporales</taxon>
        <taxon>Peronosporaceae</taxon>
        <taxon>Phytophthora</taxon>
    </lineage>
</organism>
<reference evidence="5 7" key="1">
    <citation type="submission" date="2018-09" db="EMBL/GenBank/DDBJ databases">
        <title>Genomic investigation of the strawberry pathogen Phytophthora fragariae indicates pathogenicity is determined by transcriptional variation in three key races.</title>
        <authorList>
            <person name="Adams T.M."/>
            <person name="Armitage A.D."/>
            <person name="Sobczyk M.K."/>
            <person name="Bates H.J."/>
            <person name="Dunwell J.M."/>
            <person name="Nellist C.F."/>
            <person name="Harrison R.J."/>
        </authorList>
    </citation>
    <scope>NUCLEOTIDE SEQUENCE [LARGE SCALE GENOMIC DNA]</scope>
    <source>
        <strain evidence="3 5">SCRP249</strain>
        <strain evidence="2 7">SCRP324</strain>
        <strain evidence="4 6">SCRP333</strain>
    </source>
</reference>
<dbReference type="AlphaFoldDB" id="A0A6A3MZF8"/>
<dbReference type="PROSITE" id="PS51257">
    <property type="entry name" value="PROKAR_LIPOPROTEIN"/>
    <property type="match status" value="1"/>
</dbReference>
<proteinExistence type="predicted"/>
<protein>
    <recommendedName>
        <fullName evidence="8">Pectate lyase</fullName>
    </recommendedName>
</protein>
<dbReference type="Proteomes" id="UP000429607">
    <property type="component" value="Unassembled WGS sequence"/>
</dbReference>
<dbReference type="EMBL" id="QXFT01000390">
    <property type="protein sequence ID" value="KAE9345278.1"/>
    <property type="molecule type" value="Genomic_DNA"/>
</dbReference>
<feature type="signal peptide" evidence="1">
    <location>
        <begin position="1"/>
        <end position="18"/>
    </location>
</feature>
<keyword evidence="1" id="KW-0732">Signal</keyword>